<keyword evidence="2" id="KW-1185">Reference proteome</keyword>
<dbReference type="Proteomes" id="UP001208689">
    <property type="component" value="Chromosome"/>
</dbReference>
<proteinExistence type="predicted"/>
<sequence>MSWSKQKEDLLEILESVSKIDPYSPETKNLELYLVKWMKIRKLATNLINREDLSNEDKQVPQSLLQKFKHQVYPILLEFSKSVKKIPIKELLSKFRAELQRYYALADENIKIVPMLSFSIYEDAQFFVNLYQFVLEKSLINVVKNEINYRMRVLKQSFEIESGTQNIEADLIQSTSSNVPPDLQNQSEILISEVKMPEEELLDALSGESYSELKSEIDINSSPQIQLQGNSVSSNTDDEIGIDSNLASSTIEDGLPIYQRFQPTRSYAYRKWFPENTWNHFANIRYCKFCGKKFLEAQRICSGCHQQYIF</sequence>
<reference evidence="1" key="1">
    <citation type="submission" date="2022-09" db="EMBL/GenBank/DDBJ databases">
        <title>Actin cytoskeleton and complex cell architecture in an #Asgard archaeon.</title>
        <authorList>
            <person name="Ponce Toledo R.I."/>
            <person name="Schleper C."/>
            <person name="Rodrigues Oliveira T."/>
            <person name="Wollweber F."/>
            <person name="Xu J."/>
            <person name="Rittmann S."/>
            <person name="Klingl A."/>
            <person name="Pilhofer M."/>
        </authorList>
    </citation>
    <scope>NUCLEOTIDE SEQUENCE</scope>
    <source>
        <strain evidence="1">B-35</strain>
    </source>
</reference>
<accession>A0ABY6HXB1</accession>
<dbReference type="EMBL" id="CP104013">
    <property type="protein sequence ID" value="UYP48163.1"/>
    <property type="molecule type" value="Genomic_DNA"/>
</dbReference>
<name>A0ABY6HXB1_9ARCH</name>
<protein>
    <submittedName>
        <fullName evidence="1">Uncharacterized protein</fullName>
    </submittedName>
</protein>
<evidence type="ECO:0000313" key="2">
    <source>
        <dbReference type="Proteomes" id="UP001208689"/>
    </source>
</evidence>
<organism evidence="1 2">
    <name type="scientific">Candidatus Lokiarchaeum ossiferum</name>
    <dbReference type="NCBI Taxonomy" id="2951803"/>
    <lineage>
        <taxon>Archaea</taxon>
        <taxon>Promethearchaeati</taxon>
        <taxon>Promethearchaeota</taxon>
        <taxon>Promethearchaeia</taxon>
        <taxon>Promethearchaeales</taxon>
        <taxon>Promethearchaeaceae</taxon>
        <taxon>Candidatus Lokiarchaeum</taxon>
    </lineage>
</organism>
<evidence type="ECO:0000313" key="1">
    <source>
        <dbReference type="EMBL" id="UYP48163.1"/>
    </source>
</evidence>
<gene>
    <name evidence="1" type="ORF">NEF87_004448</name>
</gene>